<feature type="domain" description="Helicase ATP-binding" evidence="2">
    <location>
        <begin position="2072"/>
        <end position="2321"/>
    </location>
</feature>
<dbReference type="Gene3D" id="3.40.50.300">
    <property type="entry name" value="P-loop containing nucleotide triphosphate hydrolases"/>
    <property type="match status" value="1"/>
</dbReference>
<keyword evidence="3" id="KW-0347">Helicase</keyword>
<dbReference type="InterPro" id="IPR052933">
    <property type="entry name" value="DNA_Protect_Modify"/>
</dbReference>
<evidence type="ECO:0000313" key="4">
    <source>
        <dbReference type="Proteomes" id="UP001056693"/>
    </source>
</evidence>
<dbReference type="InterPro" id="IPR006935">
    <property type="entry name" value="Helicase/UvrB_N"/>
</dbReference>
<dbReference type="Gene3D" id="3.40.50.150">
    <property type="entry name" value="Vaccinia Virus protein VP39"/>
    <property type="match status" value="1"/>
</dbReference>
<dbReference type="InterPro" id="IPR014001">
    <property type="entry name" value="Helicase_ATP-bd"/>
</dbReference>
<feature type="compositionally biased region" description="Basic and acidic residues" evidence="1">
    <location>
        <begin position="343"/>
        <end position="360"/>
    </location>
</feature>
<evidence type="ECO:0000256" key="1">
    <source>
        <dbReference type="SAM" id="MobiDB-lite"/>
    </source>
</evidence>
<name>A0ABT0NE38_9FIRM</name>
<dbReference type="Pfam" id="PF04851">
    <property type="entry name" value="ResIII"/>
    <property type="match status" value="1"/>
</dbReference>
<evidence type="ECO:0000259" key="2">
    <source>
        <dbReference type="PROSITE" id="PS51192"/>
    </source>
</evidence>
<protein>
    <submittedName>
        <fullName evidence="3">DEAD/DEAH box helicase</fullName>
    </submittedName>
</protein>
<accession>A0ABT0NE38</accession>
<dbReference type="Proteomes" id="UP001056693">
    <property type="component" value="Unassembled WGS sequence"/>
</dbReference>
<sequence length="2357" mass="267389">MTTKAELYAQMAEKVTTQLTGSWQEWAGFLTTASRLYKYPFHEQLMIYAQRPDATACAEYDLWNEKMGRYVRRGSKGIALVDDSGDRPRLRYVFDISDTGTREHSRTPWLWQLEERHLDSVQAMLERTYNVSGDDLAGQLTEVAGKLAEEYWTEHQQDFFYIVDGSFLEEYDEFNIGVQFKAAATVSITYALMSRCGLEPERYFDHEDFMAIFDFNTPSTIGALGTAVSQINQQVLRQIGVTVRNAEREANQERSKQDEQSHDLYPERRLSDSRPEAEPAVRENPGQVRQDEENLPEGTSSHPLQPDAAEREVVPAPSGDRRDRPKQTGADDAPAGEGSGSHRATESQRSHEVGGADEHLQSPGRGDPDGGAYQQLTLNLFLSEAEQIQSIDEAENVAHTSSAFSFAQNDIDHVLRLGGNTDRQRERVVAAFEKQKTTAEITEILKTLYHGGNGLGSVSAWYAEDGIHLSHGKSVRYDRSAQVISWESAAERIGELLESGQFASNVELAEATGYERSLLSEKLWHLYHDLSEDARKAGYLSCLSEIKGNGFPEETRRLTEQLSEPAFRQTLKEEYAAFLTAYQQDRDLLRFHYHRPREIWENLKDLDLPRRTFSSDLSQVPTVQHFITEDEIDAAMTGGSSFAGGKGRIYAFFMENHTDKEKVRFLKDEYGIGGRSHALSGATHSGEDHDGKGLHYKKQDCPDVHLNWEKVAKRITSLVQKGRYLTEQEQAQYDKIQAEKELAEEDAIQAQQPEVEEETPKPTLREQFEQYKTVVTAAISEDAAYRNACGHSDRENAVIEGNAAVRRAVLGSKDMELIRLYSDVPEFRQRLHREVIDETYPKLHELLRPLSQEDIDTAICAWNGNIESKHAVVRYMKDHAREKDTAAWLAQEYGGSNSNSLFVVRAGSPEETQLPWPKVQRRLAQLIQEDRFYTEEEQNRFDDIDPIAIREALEERGIVNGQVTDPEKLDNDPFIQQVMSDAEQIADAETEQTSKVSISDEEYDAVRRPIPQRTSYDPAAPVYAVGDTVYIEDDAYQITELREDTVQLLPTGMVYPIYRAERKEQFEQLLRADRRNAYYTEFLPIAPDKADQDLRDVLAHGLMDEADKKQIFTLLQSGRSNSEIAYWLSRAYSGEIETLNLETGDIADYRTTAQGIELEVMDAEEKRLAMLYFRWDEVAPLLRGMYARQQDGFGQEQPQPTTESPTFHSETMAVYPGDKNHLPYDVVVEQLHIEEPEPPAPVTEPEKTFEEVLDEHPVSIQVNGQWQTFPNAKAAEEASYEEYKANLRRNAKNFRITDEHLGEGGPKAKFQANVNAIRLLKELEAAGQQASPEQQEVLSRYVGWGGLSDAFDPEKPAWALEYAQLKELLTPEEYAAARGSTLNAHYTSPTVIRAIYETMGRMGFETGNILEPSCGVGNFFGMLPEEMRNSRLYGVELDSISGRIAKQLYPKADITVAGFETTDRRDFYDLAIGNVPFGQYQVNDKAYNKLNFSIHNYFFAKALDQVRPGGVVAFVTSRYTMDAKDSTVRRYLAQRAELLGVIRLPNDAFKKNAGAEVVSDIIFLQKRDRPLDIVPEWTQTGQTEDGFAINRYFIDHPEMVLGRQEPVSTAHGMDYTVNPIEGLELADQLHDAVKYIRGTYQEAELPELGEGEAIDTSIPADPNVKNYSYAIVDGQVYYRENSRMVRPDLNATAEARVKGLVGLRDCVQELIDLQMDAAVPDSTIREKQAELNSLYDSFSAKYGLINDRANRLAYADDSSYYLLCALEVIDEDGKLERKADMFTKRTIKPHQAVAVVDTASEALAVSISEKACVDMDYMSQLTGKTKEELAGELQGVIFRVPGQLEQDRTPHYVTADEYLSGNVRRKLRQAQRAAQQDPVYAVNVEALTAAQPKDLDASEIEVRLGATWIDKEYIQQFMYETFNTPFYLQRSIEVNYSSFTAEWQIKGKSSVSYNDVAAYTTYGTSRANAYKILEDSLNLRDVRIYDTIEDADGKERRVLNAKETTLAAQKQQAIREAFRDWIWRDPERRQTLVSQYNEEMNSTRPREYDGSHITFGGMNPAITLREHQKSAIAHVLYGGNTLLAHEVGAGKTFEMVAASMEAKRLGLCQKSLFVVPNHLTEQWASEFLRLYPSANILVTTKKDFETHNRKKFCARIATGDYDAIIMGHSQFERIPISRERQERLLYEQIDEITEGIAEVQASGGERFTVKQLERTRKSLEARLEKLQAEGRKDDVVTFEQLGVDRLFVDEAHNYKNLFLYTKMRNVAGLSTSDAQKSSDMFAKCRYMDEITGNRGVIFATGTPVSNSMTELYTMQRYLQYERLQELNMTHFDCWASRFGETVTALELAPEGYNLVGR</sequence>
<keyword evidence="3" id="KW-0067">ATP-binding</keyword>
<dbReference type="PRINTS" id="PR00507">
    <property type="entry name" value="N12N6MTFRASE"/>
</dbReference>
<dbReference type="GO" id="GO:0004386">
    <property type="term" value="F:helicase activity"/>
    <property type="evidence" value="ECO:0007669"/>
    <property type="project" value="UniProtKB-KW"/>
</dbReference>
<dbReference type="SMART" id="SM00487">
    <property type="entry name" value="DEXDc"/>
    <property type="match status" value="1"/>
</dbReference>
<dbReference type="SUPFAM" id="SSF53335">
    <property type="entry name" value="S-adenosyl-L-methionine-dependent methyltransferases"/>
    <property type="match status" value="1"/>
</dbReference>
<evidence type="ECO:0000313" key="3">
    <source>
        <dbReference type="EMBL" id="MCL3786509.1"/>
    </source>
</evidence>
<dbReference type="InterPro" id="IPR029063">
    <property type="entry name" value="SAM-dependent_MTases_sf"/>
</dbReference>
<feature type="compositionally biased region" description="Basic and acidic residues" evidence="1">
    <location>
        <begin position="308"/>
        <end position="326"/>
    </location>
</feature>
<dbReference type="PROSITE" id="PS51192">
    <property type="entry name" value="HELICASE_ATP_BIND_1"/>
    <property type="match status" value="1"/>
</dbReference>
<reference evidence="3 4" key="1">
    <citation type="submission" date="2019-03" db="EMBL/GenBank/DDBJ databases">
        <authorList>
            <person name="Molinero N."/>
            <person name="Sanchez B."/>
            <person name="Walker A."/>
            <person name="Duncan S."/>
            <person name="Delgado S."/>
            <person name="Margolles A."/>
        </authorList>
    </citation>
    <scope>NUCLEOTIDE SEQUENCE [LARGE SCALE GENOMIC DNA]</scope>
    <source>
        <strain evidence="3 4">IPLA60002</strain>
    </source>
</reference>
<keyword evidence="4" id="KW-1185">Reference proteome</keyword>
<dbReference type="InterPro" id="IPR027417">
    <property type="entry name" value="P-loop_NTPase"/>
</dbReference>
<comment type="caution">
    <text evidence="3">The sequence shown here is derived from an EMBL/GenBank/DDBJ whole genome shotgun (WGS) entry which is preliminary data.</text>
</comment>
<keyword evidence="3" id="KW-0547">Nucleotide-binding</keyword>
<dbReference type="PANTHER" id="PTHR41313">
    <property type="entry name" value="ADENINE-SPECIFIC METHYLTRANSFERASE"/>
    <property type="match status" value="1"/>
</dbReference>
<proteinExistence type="predicted"/>
<keyword evidence="3" id="KW-0378">Hydrolase</keyword>
<dbReference type="EMBL" id="SNUZ01000001">
    <property type="protein sequence ID" value="MCL3786509.1"/>
    <property type="molecule type" value="Genomic_DNA"/>
</dbReference>
<feature type="compositionally biased region" description="Basic and acidic residues" evidence="1">
    <location>
        <begin position="247"/>
        <end position="281"/>
    </location>
</feature>
<organism evidence="3 4">
    <name type="scientific">Ruminococcus bromii</name>
    <dbReference type="NCBI Taxonomy" id="40518"/>
    <lineage>
        <taxon>Bacteria</taxon>
        <taxon>Bacillati</taxon>
        <taxon>Bacillota</taxon>
        <taxon>Clostridia</taxon>
        <taxon>Eubacteriales</taxon>
        <taxon>Oscillospiraceae</taxon>
        <taxon>Ruminococcus</taxon>
    </lineage>
</organism>
<dbReference type="SUPFAM" id="SSF52540">
    <property type="entry name" value="P-loop containing nucleoside triphosphate hydrolases"/>
    <property type="match status" value="1"/>
</dbReference>
<gene>
    <name evidence="3" type="ORF">E2N93_00500</name>
</gene>
<feature type="region of interest" description="Disordered" evidence="1">
    <location>
        <begin position="247"/>
        <end position="373"/>
    </location>
</feature>
<dbReference type="PANTHER" id="PTHR41313:SF1">
    <property type="entry name" value="DNA METHYLASE ADENINE-SPECIFIC DOMAIN-CONTAINING PROTEIN"/>
    <property type="match status" value="1"/>
</dbReference>